<sequence>TGGRNDECYHSTLILSLFKHIEELPEEEKLMKLSTLKLRYFTPREIANLHGFPLEFGINASVVFLLGTNLCFLFCISFWTVQFL</sequence>
<keyword evidence="1" id="KW-0812">Transmembrane</keyword>
<feature type="transmembrane region" description="Helical" evidence="1">
    <location>
        <begin position="58"/>
        <end position="81"/>
    </location>
</feature>
<name>A0A8D0FQ28_STROC</name>
<evidence type="ECO:0000313" key="3">
    <source>
        <dbReference type="Proteomes" id="UP000694551"/>
    </source>
</evidence>
<dbReference type="Proteomes" id="UP000694551">
    <property type="component" value="Unplaced"/>
</dbReference>
<keyword evidence="3" id="KW-1185">Reference proteome</keyword>
<reference evidence="2" key="2">
    <citation type="submission" date="2025-09" db="UniProtKB">
        <authorList>
            <consortium name="Ensembl"/>
        </authorList>
    </citation>
    <scope>IDENTIFICATION</scope>
</reference>
<reference evidence="2" key="1">
    <citation type="submission" date="2025-08" db="UniProtKB">
        <authorList>
            <consortium name="Ensembl"/>
        </authorList>
    </citation>
    <scope>IDENTIFICATION</scope>
</reference>
<dbReference type="Gene3D" id="3.90.120.10">
    <property type="entry name" value="DNA Methylase, subunit A, domain 2"/>
    <property type="match status" value="1"/>
</dbReference>
<accession>A0A8D0FQ28</accession>
<keyword evidence="1" id="KW-1133">Transmembrane helix</keyword>
<organism evidence="2 3">
    <name type="scientific">Strix occidentalis caurina</name>
    <name type="common">northern spotted owl</name>
    <dbReference type="NCBI Taxonomy" id="311401"/>
    <lineage>
        <taxon>Eukaryota</taxon>
        <taxon>Metazoa</taxon>
        <taxon>Chordata</taxon>
        <taxon>Craniata</taxon>
        <taxon>Vertebrata</taxon>
        <taxon>Euteleostomi</taxon>
        <taxon>Archelosauria</taxon>
        <taxon>Archosauria</taxon>
        <taxon>Dinosauria</taxon>
        <taxon>Saurischia</taxon>
        <taxon>Theropoda</taxon>
        <taxon>Coelurosauria</taxon>
        <taxon>Aves</taxon>
        <taxon>Neognathae</taxon>
        <taxon>Neoaves</taxon>
        <taxon>Telluraves</taxon>
        <taxon>Strigiformes</taxon>
        <taxon>Strigidae</taxon>
        <taxon>Strix</taxon>
    </lineage>
</organism>
<dbReference type="AlphaFoldDB" id="A0A8D0FQ28"/>
<evidence type="ECO:0000256" key="1">
    <source>
        <dbReference type="SAM" id="Phobius"/>
    </source>
</evidence>
<dbReference type="Ensembl" id="ENSSOCT00000017825.1">
    <property type="protein sequence ID" value="ENSSOCP00000017379.1"/>
    <property type="gene ID" value="ENSSOCG00000013075.1"/>
</dbReference>
<keyword evidence="1" id="KW-0472">Membrane</keyword>
<proteinExistence type="predicted"/>
<protein>
    <submittedName>
        <fullName evidence="2">Uncharacterized protein</fullName>
    </submittedName>
</protein>
<evidence type="ECO:0000313" key="2">
    <source>
        <dbReference type="Ensembl" id="ENSSOCP00000017379.1"/>
    </source>
</evidence>